<proteinExistence type="inferred from homology"/>
<dbReference type="Proteomes" id="UP000683246">
    <property type="component" value="Chromosome"/>
</dbReference>
<dbReference type="EMBL" id="CP058649">
    <property type="protein sequence ID" value="QUI24618.1"/>
    <property type="molecule type" value="Genomic_DNA"/>
</dbReference>
<feature type="transmembrane region" description="Helical" evidence="2">
    <location>
        <begin position="6"/>
        <end position="25"/>
    </location>
</feature>
<keyword evidence="2" id="KW-0472">Membrane</keyword>
<feature type="domain" description="Prepilin type IV endopeptidase peptidase" evidence="3">
    <location>
        <begin position="70"/>
        <end position="173"/>
    </location>
</feature>
<feature type="transmembrane region" description="Helical" evidence="2">
    <location>
        <begin position="136"/>
        <end position="154"/>
    </location>
</feature>
<keyword evidence="2" id="KW-0812">Transmembrane</keyword>
<feature type="transmembrane region" description="Helical" evidence="2">
    <location>
        <begin position="160"/>
        <end position="178"/>
    </location>
</feature>
<comment type="similarity">
    <text evidence="1">Belongs to the peptidase A24 family.</text>
</comment>
<evidence type="ECO:0000256" key="1">
    <source>
        <dbReference type="ARBA" id="ARBA00005801"/>
    </source>
</evidence>
<reference evidence="4" key="1">
    <citation type="submission" date="2020-07" db="EMBL/GenBank/DDBJ databases">
        <title>Vallitalea pronyensis genome.</title>
        <authorList>
            <person name="Postec A."/>
        </authorList>
    </citation>
    <scope>NUCLEOTIDE SEQUENCE</scope>
    <source>
        <strain evidence="4">FatNI3</strain>
    </source>
</reference>
<dbReference type="Gene3D" id="1.20.120.1220">
    <property type="match status" value="1"/>
</dbReference>
<accession>A0A8J8MNT3</accession>
<evidence type="ECO:0000256" key="2">
    <source>
        <dbReference type="SAM" id="Phobius"/>
    </source>
</evidence>
<feature type="transmembrane region" description="Helical" evidence="2">
    <location>
        <begin position="88"/>
        <end position="106"/>
    </location>
</feature>
<dbReference type="PANTHER" id="PTHR30487:SF0">
    <property type="entry name" value="PREPILIN LEADER PEPTIDASE_N-METHYLTRANSFERASE-RELATED"/>
    <property type="match status" value="1"/>
</dbReference>
<organism evidence="4 5">
    <name type="scientific">Vallitalea pronyensis</name>
    <dbReference type="NCBI Taxonomy" id="1348613"/>
    <lineage>
        <taxon>Bacteria</taxon>
        <taxon>Bacillati</taxon>
        <taxon>Bacillota</taxon>
        <taxon>Clostridia</taxon>
        <taxon>Lachnospirales</taxon>
        <taxon>Vallitaleaceae</taxon>
        <taxon>Vallitalea</taxon>
    </lineage>
</organism>
<dbReference type="InterPro" id="IPR050882">
    <property type="entry name" value="Prepilin_peptidase/N-MTase"/>
</dbReference>
<dbReference type="RefSeq" id="WP_212695309.1">
    <property type="nucleotide sequence ID" value="NZ_CP058649.1"/>
</dbReference>
<sequence>MTYICIMGSILGLLTSVYTLKIHSIKKQSSSILEKQKYLYAIGITSILTVSILFLYNRYGLTNQFIAMSFITWLLMSMSVHDIRYREVPMDALILGGVIGVCMVILNPNLVWQDALIGCIAVGGSLVALSRITRGALGMGDAFVISVVGLVLGYKMAIAILLYGLVISGVVGLILLTFRVVNRKTRLPLVPFLLMAYMLLMVI</sequence>
<keyword evidence="5" id="KW-1185">Reference proteome</keyword>
<dbReference type="GO" id="GO:0004190">
    <property type="term" value="F:aspartic-type endopeptidase activity"/>
    <property type="evidence" value="ECO:0007669"/>
    <property type="project" value="InterPro"/>
</dbReference>
<protein>
    <submittedName>
        <fullName evidence="4">Prepilin peptidase</fullName>
    </submittedName>
</protein>
<dbReference type="Pfam" id="PF01478">
    <property type="entry name" value="Peptidase_A24"/>
    <property type="match status" value="1"/>
</dbReference>
<feature type="transmembrane region" description="Helical" evidence="2">
    <location>
        <begin position="37"/>
        <end position="56"/>
    </location>
</feature>
<name>A0A8J8MNT3_9FIRM</name>
<dbReference type="GO" id="GO:0006465">
    <property type="term" value="P:signal peptide processing"/>
    <property type="evidence" value="ECO:0007669"/>
    <property type="project" value="TreeGrafter"/>
</dbReference>
<dbReference type="AlphaFoldDB" id="A0A8J8MNT3"/>
<evidence type="ECO:0000259" key="3">
    <source>
        <dbReference type="Pfam" id="PF01478"/>
    </source>
</evidence>
<feature type="transmembrane region" description="Helical" evidence="2">
    <location>
        <begin position="62"/>
        <end position="81"/>
    </location>
</feature>
<evidence type="ECO:0000313" key="5">
    <source>
        <dbReference type="Proteomes" id="UP000683246"/>
    </source>
</evidence>
<evidence type="ECO:0000313" key="4">
    <source>
        <dbReference type="EMBL" id="QUI24618.1"/>
    </source>
</evidence>
<gene>
    <name evidence="4" type="ORF">HZI73_20930</name>
</gene>
<dbReference type="InterPro" id="IPR000045">
    <property type="entry name" value="Prepilin_IV_endopep_pep"/>
</dbReference>
<dbReference type="PANTHER" id="PTHR30487">
    <property type="entry name" value="TYPE 4 PREPILIN-LIKE PROTEINS LEADER PEPTIDE-PROCESSING ENZYME"/>
    <property type="match status" value="1"/>
</dbReference>
<dbReference type="GO" id="GO:0005886">
    <property type="term" value="C:plasma membrane"/>
    <property type="evidence" value="ECO:0007669"/>
    <property type="project" value="TreeGrafter"/>
</dbReference>
<feature type="transmembrane region" description="Helical" evidence="2">
    <location>
        <begin position="185"/>
        <end position="202"/>
    </location>
</feature>
<dbReference type="KEGG" id="vpy:HZI73_20930"/>
<keyword evidence="2" id="KW-1133">Transmembrane helix</keyword>